<dbReference type="Proteomes" id="UP001292252">
    <property type="component" value="Unassembled WGS sequence"/>
</dbReference>
<dbReference type="EMBL" id="JAXOTW010000025">
    <property type="protein sequence ID" value="MDZ5480020.1"/>
    <property type="molecule type" value="Genomic_DNA"/>
</dbReference>
<dbReference type="Gene3D" id="2.170.15.10">
    <property type="entry name" value="Proaerolysin, chain A, domain 3"/>
    <property type="match status" value="1"/>
</dbReference>
<dbReference type="SUPFAM" id="SSF56973">
    <property type="entry name" value="Aerolisin/ETX pore-forming domain"/>
    <property type="match status" value="1"/>
</dbReference>
<gene>
    <name evidence="2" type="ORF">U2F49_28105</name>
</gene>
<proteinExistence type="predicted"/>
<dbReference type="Pfam" id="PF03318">
    <property type="entry name" value="ETX_MTX2"/>
    <property type="match status" value="1"/>
</dbReference>
<dbReference type="InterPro" id="IPR004991">
    <property type="entry name" value="Aerolysin-like"/>
</dbReference>
<protein>
    <submittedName>
        <fullName evidence="2">ETX/MTX2 family pore-forming toxin</fullName>
    </submittedName>
</protein>
<dbReference type="AlphaFoldDB" id="A0AAW9JMW1"/>
<feature type="signal peptide" evidence="1">
    <location>
        <begin position="1"/>
        <end position="25"/>
    </location>
</feature>
<comment type="caution">
    <text evidence="2">The sequence shown here is derived from an EMBL/GenBank/DDBJ whole genome shotgun (WGS) entry which is preliminary data.</text>
</comment>
<evidence type="ECO:0000313" key="3">
    <source>
        <dbReference type="Proteomes" id="UP001292252"/>
    </source>
</evidence>
<evidence type="ECO:0000256" key="1">
    <source>
        <dbReference type="SAM" id="SignalP"/>
    </source>
</evidence>
<keyword evidence="1" id="KW-0732">Signal</keyword>
<accession>A0AAW9JMW1</accession>
<evidence type="ECO:0000313" key="2">
    <source>
        <dbReference type="EMBL" id="MDZ5480020.1"/>
    </source>
</evidence>
<name>A0AAW9JMW1_BACTU</name>
<organism evidence="2 3">
    <name type="scientific">Bacillus thuringiensis</name>
    <dbReference type="NCBI Taxonomy" id="1428"/>
    <lineage>
        <taxon>Bacteria</taxon>
        <taxon>Bacillati</taxon>
        <taxon>Bacillota</taxon>
        <taxon>Bacilli</taxon>
        <taxon>Bacillales</taxon>
        <taxon>Bacillaceae</taxon>
        <taxon>Bacillus</taxon>
        <taxon>Bacillus cereus group</taxon>
    </lineage>
</organism>
<dbReference type="CDD" id="cd20223">
    <property type="entry name" value="PFM_epsilon-toxin-like"/>
    <property type="match status" value="1"/>
</dbReference>
<dbReference type="RefSeq" id="WP_194792635.1">
    <property type="nucleotide sequence ID" value="NZ_JAXOTW010000025.1"/>
</dbReference>
<sequence>MNNKLLVSGVLISTLFGGAINNVHADTIKNDSNFLNTKLGQVGQEGALQDIDNILNQLVDSINKNSPLMTHIALADNGIVNYSGININQSNVTNVIPLFLGNNTFSNTSSEEQSYNTSIFSQAITYTKSTSIQNGFKTGLKVGGKAGIPFVAEGAVETSLEYNFSSTGTSTSSETNTITAPSQPVKVPAGKTYKVEVYFEKKSTSGTVDLFADVNQGVRGNRLHPDFAKLSHFLYRAEDKHGVIQTPNDPDSIRIKGSGNFRIEYGTNLIVKTYDISSKPNLKFRSLINSELESDILVNEQIIPLKSPNKK</sequence>
<reference evidence="2" key="1">
    <citation type="submission" date="2023-12" db="EMBL/GenBank/DDBJ databases">
        <title>Genome sequence of Bacillus thuringiensis strain SS10.</title>
        <authorList>
            <person name="Rouis S."/>
        </authorList>
    </citation>
    <scope>NUCLEOTIDE SEQUENCE</scope>
    <source>
        <strain evidence="2">SS10</strain>
    </source>
</reference>
<feature type="chain" id="PRO_5043589291" evidence="1">
    <location>
        <begin position="26"/>
        <end position="311"/>
    </location>
</feature>